<keyword evidence="2" id="KW-1185">Reference proteome</keyword>
<dbReference type="RefSeq" id="XP_040725958.1">
    <property type="nucleotide sequence ID" value="XM_040866786.1"/>
</dbReference>
<dbReference type="GO" id="GO:0008757">
    <property type="term" value="F:S-adenosylmethionine-dependent methyltransferase activity"/>
    <property type="evidence" value="ECO:0007669"/>
    <property type="project" value="UniProtKB-ARBA"/>
</dbReference>
<dbReference type="OrthoDB" id="2529286at2759"/>
<evidence type="ECO:0000313" key="1">
    <source>
        <dbReference type="EMBL" id="ORY83663.1"/>
    </source>
</evidence>
<gene>
    <name evidence="1" type="ORF">BCR37DRAFT_275785</name>
</gene>
<accession>A0A1Y2FIA9</accession>
<evidence type="ECO:0000313" key="2">
    <source>
        <dbReference type="Proteomes" id="UP000193685"/>
    </source>
</evidence>
<dbReference type="EMBL" id="MCFI01000007">
    <property type="protein sequence ID" value="ORY83663.1"/>
    <property type="molecule type" value="Genomic_DNA"/>
</dbReference>
<proteinExistence type="predicted"/>
<dbReference type="InterPro" id="IPR029063">
    <property type="entry name" value="SAM-dependent_MTases_sf"/>
</dbReference>
<dbReference type="InterPro" id="IPR019410">
    <property type="entry name" value="Methyltransf_16"/>
</dbReference>
<protein>
    <recommendedName>
        <fullName evidence="3">Methyltransferase-domain-containing protein</fullName>
    </recommendedName>
</protein>
<dbReference type="OMA" id="HEEINIF"/>
<dbReference type="PANTHER" id="PTHR14614">
    <property type="entry name" value="HEPATOCELLULAR CARCINOMA-ASSOCIATED ANTIGEN"/>
    <property type="match status" value="1"/>
</dbReference>
<dbReference type="STRING" id="56484.A0A1Y2FIA9"/>
<dbReference type="Proteomes" id="UP000193685">
    <property type="component" value="Unassembled WGS sequence"/>
</dbReference>
<comment type="caution">
    <text evidence="1">The sequence shown here is derived from an EMBL/GenBank/DDBJ whole genome shotgun (WGS) entry which is preliminary data.</text>
</comment>
<reference evidence="1 2" key="1">
    <citation type="submission" date="2016-07" db="EMBL/GenBank/DDBJ databases">
        <title>Pervasive Adenine N6-methylation of Active Genes in Fungi.</title>
        <authorList>
            <consortium name="DOE Joint Genome Institute"/>
            <person name="Mondo S.J."/>
            <person name="Dannebaum R.O."/>
            <person name="Kuo R.C."/>
            <person name="Labutti K."/>
            <person name="Haridas S."/>
            <person name="Kuo A."/>
            <person name="Salamov A."/>
            <person name="Ahrendt S.R."/>
            <person name="Lipzen A."/>
            <person name="Sullivan W."/>
            <person name="Andreopoulos W.B."/>
            <person name="Clum A."/>
            <person name="Lindquist E."/>
            <person name="Daum C."/>
            <person name="Ramamoorthy G.K."/>
            <person name="Gryganskyi A."/>
            <person name="Culley D."/>
            <person name="Magnuson J.K."/>
            <person name="James T.Y."/>
            <person name="O'Malley M.A."/>
            <person name="Stajich J.E."/>
            <person name="Spatafora J.W."/>
            <person name="Visel A."/>
            <person name="Grigoriev I.V."/>
        </authorList>
    </citation>
    <scope>NUCLEOTIDE SEQUENCE [LARGE SCALE GENOMIC DNA]</scope>
    <source>
        <strain evidence="1 2">12-1054</strain>
    </source>
</reference>
<sequence length="311" mass="34756">MIVLQPVEDADEETSVLYALHQPPSKLGHVSLDVRIEFNIAGQDYIVSQRPEYTLAGKGVTGGVVWSSTPLVLEMLLQLQHTPLKCIPRQGNLTSRKSIDLTLDPQRSLVLELGSGGTGLAALVLAQHAKLFIASDFDPELLRQLSKHCCTRDDVGKRVKIQRREAIDEDESKLSKQRRDNIRVLELNWEDDFATQVKPSIVSLLAEEKRALHDDDDEPSKVDYVLCLDCVYSSYLLVHLVSTVAAILKLYPDCKAILGQQLRDQFVHLEFIEQLLARGLLVHRLEEDDDDASSAAMQALDGYAIYIVSNT</sequence>
<name>A0A1Y2FIA9_PROLT</name>
<dbReference type="GeneID" id="63783385"/>
<organism evidence="1 2">
    <name type="scientific">Protomyces lactucae-debilis</name>
    <dbReference type="NCBI Taxonomy" id="2754530"/>
    <lineage>
        <taxon>Eukaryota</taxon>
        <taxon>Fungi</taxon>
        <taxon>Dikarya</taxon>
        <taxon>Ascomycota</taxon>
        <taxon>Taphrinomycotina</taxon>
        <taxon>Taphrinomycetes</taxon>
        <taxon>Taphrinales</taxon>
        <taxon>Protomycetaceae</taxon>
        <taxon>Protomyces</taxon>
    </lineage>
</organism>
<evidence type="ECO:0008006" key="3">
    <source>
        <dbReference type="Google" id="ProtNLM"/>
    </source>
</evidence>
<dbReference type="PANTHER" id="PTHR14614:SF132">
    <property type="entry name" value="PROTEIN-LYSINE METHYLTRANSFERASE C42C1.13"/>
    <property type="match status" value="1"/>
</dbReference>
<dbReference type="AlphaFoldDB" id="A0A1Y2FIA9"/>
<dbReference type="Gene3D" id="3.40.50.150">
    <property type="entry name" value="Vaccinia Virus protein VP39"/>
    <property type="match status" value="1"/>
</dbReference>
<dbReference type="GO" id="GO:0005829">
    <property type="term" value="C:cytosol"/>
    <property type="evidence" value="ECO:0007669"/>
    <property type="project" value="TreeGrafter"/>
</dbReference>
<dbReference type="SUPFAM" id="SSF53335">
    <property type="entry name" value="S-adenosyl-L-methionine-dependent methyltransferases"/>
    <property type="match status" value="1"/>
</dbReference>